<dbReference type="InterPro" id="IPR043502">
    <property type="entry name" value="DNA/RNA_pol_sf"/>
</dbReference>
<keyword evidence="2" id="KW-0548">Nucleotidyltransferase</keyword>
<organism evidence="8 9">
    <name type="scientific">Hemibagrus guttatus</name>
    <dbReference type="NCBI Taxonomy" id="175788"/>
    <lineage>
        <taxon>Eukaryota</taxon>
        <taxon>Metazoa</taxon>
        <taxon>Chordata</taxon>
        <taxon>Craniata</taxon>
        <taxon>Vertebrata</taxon>
        <taxon>Euteleostomi</taxon>
        <taxon>Actinopterygii</taxon>
        <taxon>Neopterygii</taxon>
        <taxon>Teleostei</taxon>
        <taxon>Ostariophysi</taxon>
        <taxon>Siluriformes</taxon>
        <taxon>Bagridae</taxon>
        <taxon>Hemibagrus</taxon>
    </lineage>
</organism>
<evidence type="ECO:0000256" key="5">
    <source>
        <dbReference type="ARBA" id="ARBA00022801"/>
    </source>
</evidence>
<dbReference type="PANTHER" id="PTHR34072:SF42">
    <property type="entry name" value="INTEGRASE CATALYTIC DOMAIN-CONTAINING PROTEIN"/>
    <property type="match status" value="1"/>
</dbReference>
<reference evidence="8" key="1">
    <citation type="submission" date="2023-06" db="EMBL/GenBank/DDBJ databases">
        <title>Male Hemibagrus guttatus genome.</title>
        <authorList>
            <person name="Bian C."/>
        </authorList>
    </citation>
    <scope>NUCLEOTIDE SEQUENCE</scope>
    <source>
        <strain evidence="8">Male_cb2023</strain>
        <tissue evidence="8">Muscle</tissue>
    </source>
</reference>
<proteinExistence type="predicted"/>
<dbReference type="InterPro" id="IPR041373">
    <property type="entry name" value="RT_RNaseH"/>
</dbReference>
<name>A0AAE0Q994_9TELE</name>
<keyword evidence="4" id="KW-0255">Endonuclease</keyword>
<keyword evidence="1" id="KW-0808">Transferase</keyword>
<dbReference type="GO" id="GO:0004519">
    <property type="term" value="F:endonuclease activity"/>
    <property type="evidence" value="ECO:0007669"/>
    <property type="project" value="UniProtKB-KW"/>
</dbReference>
<sequence>MAPILTLEDSSHQFVVEMDASDLGVGAVLSLKAPKDNGFHSCTFFTHHLSPAKQKYAIVERELLSVKLALEEWCHWLEDAEQPFIVWTDHRNLEYLQMAK</sequence>
<dbReference type="EMBL" id="JAUCMX010000019">
    <property type="protein sequence ID" value="KAK3516296.1"/>
    <property type="molecule type" value="Genomic_DNA"/>
</dbReference>
<feature type="domain" description="Reverse transcriptase RNase H-like" evidence="7">
    <location>
        <begin position="9"/>
        <end position="98"/>
    </location>
</feature>
<evidence type="ECO:0000256" key="3">
    <source>
        <dbReference type="ARBA" id="ARBA00022722"/>
    </source>
</evidence>
<evidence type="ECO:0000259" key="7">
    <source>
        <dbReference type="Pfam" id="PF17917"/>
    </source>
</evidence>
<evidence type="ECO:0000256" key="4">
    <source>
        <dbReference type="ARBA" id="ARBA00022759"/>
    </source>
</evidence>
<accession>A0AAE0Q994</accession>
<gene>
    <name evidence="8" type="ORF">QTP70_009418</name>
</gene>
<dbReference type="Pfam" id="PF17917">
    <property type="entry name" value="RT_RNaseH"/>
    <property type="match status" value="1"/>
</dbReference>
<dbReference type="SUPFAM" id="SSF56672">
    <property type="entry name" value="DNA/RNA polymerases"/>
    <property type="match status" value="1"/>
</dbReference>
<evidence type="ECO:0000313" key="8">
    <source>
        <dbReference type="EMBL" id="KAK3516296.1"/>
    </source>
</evidence>
<keyword evidence="6" id="KW-0695">RNA-directed DNA polymerase</keyword>
<keyword evidence="3" id="KW-0540">Nuclease</keyword>
<evidence type="ECO:0000256" key="6">
    <source>
        <dbReference type="ARBA" id="ARBA00022918"/>
    </source>
</evidence>
<comment type="caution">
    <text evidence="8">The sequence shown here is derived from an EMBL/GenBank/DDBJ whole genome shotgun (WGS) entry which is preliminary data.</text>
</comment>
<keyword evidence="9" id="KW-1185">Reference proteome</keyword>
<dbReference type="GO" id="GO:0016787">
    <property type="term" value="F:hydrolase activity"/>
    <property type="evidence" value="ECO:0007669"/>
    <property type="project" value="UniProtKB-KW"/>
</dbReference>
<keyword evidence="5" id="KW-0378">Hydrolase</keyword>
<dbReference type="GO" id="GO:0003964">
    <property type="term" value="F:RNA-directed DNA polymerase activity"/>
    <property type="evidence" value="ECO:0007669"/>
    <property type="project" value="UniProtKB-KW"/>
</dbReference>
<dbReference type="PANTHER" id="PTHR34072">
    <property type="entry name" value="ENZYMATIC POLYPROTEIN-RELATED"/>
    <property type="match status" value="1"/>
</dbReference>
<evidence type="ECO:0000256" key="1">
    <source>
        <dbReference type="ARBA" id="ARBA00022679"/>
    </source>
</evidence>
<evidence type="ECO:0000256" key="2">
    <source>
        <dbReference type="ARBA" id="ARBA00022695"/>
    </source>
</evidence>
<dbReference type="Proteomes" id="UP001274896">
    <property type="component" value="Unassembled WGS sequence"/>
</dbReference>
<dbReference type="AlphaFoldDB" id="A0AAE0Q994"/>
<protein>
    <recommendedName>
        <fullName evidence="7">Reverse transcriptase RNase H-like domain-containing protein</fullName>
    </recommendedName>
</protein>
<evidence type="ECO:0000313" key="9">
    <source>
        <dbReference type="Proteomes" id="UP001274896"/>
    </source>
</evidence>